<evidence type="ECO:0000313" key="4">
    <source>
        <dbReference type="Proteomes" id="UP001198962"/>
    </source>
</evidence>
<keyword evidence="2" id="KW-0732">Signal</keyword>
<dbReference type="EMBL" id="JAJEPU010000002">
    <property type="protein sequence ID" value="MCC2163514.1"/>
    <property type="molecule type" value="Genomic_DNA"/>
</dbReference>
<evidence type="ECO:0000256" key="1">
    <source>
        <dbReference type="ARBA" id="ARBA00022737"/>
    </source>
</evidence>
<sequence>MIKMKALGKRLVTAVAVGLLSVAMGVSAFAATRLDKVSDAYWDDTNITVARWDEVEDATQYEIYLYRNESKVGEAKTKKTYLNLEKKMTTSGEYTFKVRALGKGRSTSNGYWSAESDVTYISEDYAELIKNGGYIDTEHSGPGAKTGGSTTQTSSQAGVVLSAGWQQDANGWWYRNEDGTYPSNGWWQDPSTIIWYYLDEQGYMKTGWINDNEKRYYCDLSSGAMLTGEQTIDGTIFVFDESGVLLAE</sequence>
<dbReference type="Gene3D" id="2.10.270.10">
    <property type="entry name" value="Cholin Binding"/>
    <property type="match status" value="1"/>
</dbReference>
<evidence type="ECO:0000313" key="3">
    <source>
        <dbReference type="EMBL" id="MCC2163514.1"/>
    </source>
</evidence>
<dbReference type="Pfam" id="PF01473">
    <property type="entry name" value="Choline_bind_1"/>
    <property type="match status" value="1"/>
</dbReference>
<evidence type="ECO:0000256" key="2">
    <source>
        <dbReference type="SAM" id="SignalP"/>
    </source>
</evidence>
<gene>
    <name evidence="3" type="ORF">LKD32_01225</name>
</gene>
<dbReference type="Proteomes" id="UP001198962">
    <property type="component" value="Unassembled WGS sequence"/>
</dbReference>
<dbReference type="SUPFAM" id="SSF69360">
    <property type="entry name" value="Cell wall binding repeat"/>
    <property type="match status" value="1"/>
</dbReference>
<keyword evidence="1" id="KW-0677">Repeat</keyword>
<feature type="signal peptide" evidence="2">
    <location>
        <begin position="1"/>
        <end position="30"/>
    </location>
</feature>
<keyword evidence="4" id="KW-1185">Reference proteome</keyword>
<dbReference type="AlphaFoldDB" id="A0AAE3AKG9"/>
<dbReference type="RefSeq" id="WP_308450363.1">
    <property type="nucleotide sequence ID" value="NZ_JAJEPU010000002.1"/>
</dbReference>
<protein>
    <recommendedName>
        <fullName evidence="5">N-acetylmuramoyl-L-alanine amidase</fullName>
    </recommendedName>
</protein>
<organism evidence="3 4">
    <name type="scientific">Brotaphodocola catenula</name>
    <dbReference type="NCBI Taxonomy" id="2885361"/>
    <lineage>
        <taxon>Bacteria</taxon>
        <taxon>Bacillati</taxon>
        <taxon>Bacillota</taxon>
        <taxon>Clostridia</taxon>
        <taxon>Lachnospirales</taxon>
        <taxon>Lachnospiraceae</taxon>
        <taxon>Brotaphodocola</taxon>
    </lineage>
</organism>
<evidence type="ECO:0008006" key="5">
    <source>
        <dbReference type="Google" id="ProtNLM"/>
    </source>
</evidence>
<dbReference type="Pfam" id="PF19127">
    <property type="entry name" value="Choline_bind_3"/>
    <property type="match status" value="1"/>
</dbReference>
<proteinExistence type="predicted"/>
<reference evidence="3" key="1">
    <citation type="submission" date="2021-10" db="EMBL/GenBank/DDBJ databases">
        <title>Anaerobic single-cell dispensing facilitates the cultivation of human gut bacteria.</title>
        <authorList>
            <person name="Afrizal A."/>
        </authorList>
    </citation>
    <scope>NUCLEOTIDE SEQUENCE</scope>
    <source>
        <strain evidence="3">CLA-AA-H274</strain>
    </source>
</reference>
<feature type="chain" id="PRO_5042265753" description="N-acetylmuramoyl-L-alanine amidase" evidence="2">
    <location>
        <begin position="31"/>
        <end position="248"/>
    </location>
</feature>
<name>A0AAE3AKG9_9FIRM</name>
<dbReference type="InterPro" id="IPR018337">
    <property type="entry name" value="Cell_wall/Cho-bd_repeat"/>
</dbReference>
<accession>A0AAE3AKG9</accession>
<comment type="caution">
    <text evidence="3">The sequence shown here is derived from an EMBL/GenBank/DDBJ whole genome shotgun (WGS) entry which is preliminary data.</text>
</comment>